<name>A0A553NGR2_9TELE</name>
<dbReference type="OrthoDB" id="6236007at2759"/>
<feature type="signal peptide" evidence="1">
    <location>
        <begin position="1"/>
        <end position="19"/>
    </location>
</feature>
<dbReference type="EMBL" id="SRMA01026985">
    <property type="protein sequence ID" value="TRY64600.1"/>
    <property type="molecule type" value="Genomic_DNA"/>
</dbReference>
<proteinExistence type="predicted"/>
<dbReference type="GO" id="GO:0007160">
    <property type="term" value="P:cell-matrix adhesion"/>
    <property type="evidence" value="ECO:0007669"/>
    <property type="project" value="InterPro"/>
</dbReference>
<evidence type="ECO:0000256" key="1">
    <source>
        <dbReference type="SAM" id="SignalP"/>
    </source>
</evidence>
<sequence length="264" mass="29693">MKLSSVFQRFLILFLSLLALEPAIFYSYDSTAESTINAPSDDGSSPRVDLTTPFLFFGNKYQQIYVNNNGFLTFNQSSSKFIPDSFPGFKNQDIIAGLWTDLDNSAKGQIYYRQYTSGSILQRATQDIISFSNFSNLNFNASWVFTASWNNVAYYDKTSTAGYDTVNSSNYFVIPGSNSGSSITKLNTSSNINVPGRWAFRVDGESKPIAEKTLGLQLKLNSYLNLMNTTNVEFILEKVRQNLIKNGLPDNIQMKLRKLQKINP</sequence>
<dbReference type="InterPro" id="IPR052749">
    <property type="entry name" value="Alpha-tectorin"/>
</dbReference>
<dbReference type="PROSITE" id="PS51220">
    <property type="entry name" value="NIDO"/>
    <property type="match status" value="1"/>
</dbReference>
<dbReference type="PANTHER" id="PTHR46160:SF9">
    <property type="entry name" value="PROTEIN PRY2-RELATED"/>
    <property type="match status" value="1"/>
</dbReference>
<dbReference type="InterPro" id="IPR003886">
    <property type="entry name" value="NIDO_dom"/>
</dbReference>
<keyword evidence="4" id="KW-1185">Reference proteome</keyword>
<dbReference type="PANTHER" id="PTHR46160">
    <property type="entry name" value="ALPHA-TECTORIN-RELATED"/>
    <property type="match status" value="1"/>
</dbReference>
<keyword evidence="1" id="KW-0732">Signal</keyword>
<evidence type="ECO:0000259" key="2">
    <source>
        <dbReference type="PROSITE" id="PS51220"/>
    </source>
</evidence>
<dbReference type="SMART" id="SM00539">
    <property type="entry name" value="NIDO"/>
    <property type="match status" value="1"/>
</dbReference>
<feature type="domain" description="NIDO" evidence="2">
    <location>
        <begin position="97"/>
        <end position="205"/>
    </location>
</feature>
<feature type="chain" id="PRO_5022134406" description="NIDO domain-containing protein" evidence="1">
    <location>
        <begin position="20"/>
        <end position="264"/>
    </location>
</feature>
<dbReference type="Proteomes" id="UP000316079">
    <property type="component" value="Unassembled WGS sequence"/>
</dbReference>
<dbReference type="STRING" id="623744.A0A553NGR2"/>
<dbReference type="AlphaFoldDB" id="A0A553NGR2"/>
<reference evidence="3 4" key="1">
    <citation type="journal article" date="2019" name="Sci. Data">
        <title>Hybrid genome assembly and annotation of Danionella translucida.</title>
        <authorList>
            <person name="Kadobianskyi M."/>
            <person name="Schulze L."/>
            <person name="Schuelke M."/>
            <person name="Judkewitz B."/>
        </authorList>
    </citation>
    <scope>NUCLEOTIDE SEQUENCE [LARGE SCALE GENOMIC DNA]</scope>
    <source>
        <strain evidence="3 4">Bolton</strain>
    </source>
</reference>
<accession>A0A553NGR2</accession>
<evidence type="ECO:0000313" key="4">
    <source>
        <dbReference type="Proteomes" id="UP000316079"/>
    </source>
</evidence>
<comment type="caution">
    <text evidence="3">The sequence shown here is derived from an EMBL/GenBank/DDBJ whole genome shotgun (WGS) entry which is preliminary data.</text>
</comment>
<organism evidence="3 4">
    <name type="scientific">Danionella cerebrum</name>
    <dbReference type="NCBI Taxonomy" id="2873325"/>
    <lineage>
        <taxon>Eukaryota</taxon>
        <taxon>Metazoa</taxon>
        <taxon>Chordata</taxon>
        <taxon>Craniata</taxon>
        <taxon>Vertebrata</taxon>
        <taxon>Euteleostomi</taxon>
        <taxon>Actinopterygii</taxon>
        <taxon>Neopterygii</taxon>
        <taxon>Teleostei</taxon>
        <taxon>Ostariophysi</taxon>
        <taxon>Cypriniformes</taxon>
        <taxon>Danionidae</taxon>
        <taxon>Danioninae</taxon>
        <taxon>Danionella</taxon>
    </lineage>
</organism>
<protein>
    <recommendedName>
        <fullName evidence="2">NIDO domain-containing protein</fullName>
    </recommendedName>
</protein>
<gene>
    <name evidence="3" type="ORF">DNTS_002230</name>
</gene>
<dbReference type="Pfam" id="PF06119">
    <property type="entry name" value="NIDO"/>
    <property type="match status" value="1"/>
</dbReference>
<evidence type="ECO:0000313" key="3">
    <source>
        <dbReference type="EMBL" id="TRY64600.1"/>
    </source>
</evidence>